<dbReference type="PANTHER" id="PTHR25480">
    <property type="entry name" value="LEUCINE-RICH REPEAT-CONTAINING PROTEIN 73"/>
    <property type="match status" value="1"/>
</dbReference>
<feature type="compositionally biased region" description="Polar residues" evidence="1">
    <location>
        <begin position="1"/>
        <end position="17"/>
    </location>
</feature>
<comment type="caution">
    <text evidence="3">The sequence shown here is derived from an EMBL/GenBank/DDBJ whole genome shotgun (WGS) entry which is preliminary data.</text>
</comment>
<evidence type="ECO:0000313" key="3">
    <source>
        <dbReference type="EMBL" id="CAG4978644.1"/>
    </source>
</evidence>
<reference evidence="3" key="1">
    <citation type="submission" date="2021-04" db="EMBL/GenBank/DDBJ databases">
        <authorList>
            <person name="Tunstrom K."/>
        </authorList>
    </citation>
    <scope>NUCLEOTIDE SEQUENCE</scope>
</reference>
<dbReference type="OrthoDB" id="10056090at2759"/>
<gene>
    <name evidence="3" type="ORF">PAPOLLO_LOCUS9719</name>
</gene>
<feature type="compositionally biased region" description="Basic residues" evidence="1">
    <location>
        <begin position="941"/>
        <end position="969"/>
    </location>
</feature>
<dbReference type="Pfam" id="PF23066">
    <property type="entry name" value="PH_21"/>
    <property type="match status" value="1"/>
</dbReference>
<keyword evidence="4" id="KW-1185">Reference proteome</keyword>
<feature type="region of interest" description="Disordered" evidence="1">
    <location>
        <begin position="1096"/>
        <end position="1118"/>
    </location>
</feature>
<dbReference type="Proteomes" id="UP000691718">
    <property type="component" value="Unassembled WGS sequence"/>
</dbReference>
<sequence length="1236" mass="135885">MPSYSQEINVDLNSNEKNGYKDKNESKSEEVKYVTSDLENSVPDGLNAEQKLAFALRDFLKPSNPVLEDNDKDKENPSPFTLDQNLPYIDEHVDTENIPQSDEEQHQCQETDEVLNNAACRLRRWRAASRKLRRPRIINNLSTKDEGSNANKNFHGGHTDLADRLRSLAAASSMSASAGELLSLAPPPSAATAPPSPGCFLSPTLSDQSAAEYFGSSPECCVDRGGFESSSSTGNPVPPPGPRYKLATEGTLRVCCFQHTRTVVDKILAAKFLRRWETHVLCLLEDNVISKTPSGLLESALSYSCMQEVYCISRWDPARKYCLRIVMPHGSLLLQANDAYTRDQWYYSIIWRRNMIRYRNFLTKTVRKEVVLKELKNMVDFVMTTPLQDESVTRAPLQILTDLLSENKNSPDWEEWAENVTSSAAPLLAERGVNGELCALLARLCRRRPRSAPLPALAPPVRRVLTRNVDFGKAPDARRFVRDYISALSANNSGPSLVRRFVAVTHGERAKCPHPRAAPNLAAVALAALDDHFRDYTVPHCCDDSEHDVLCFADILEHMCEYEDWLVVVGAVLQPVGLCVGALGCPRVCVRLACVLGALAKDARCAAHGSVTPAHAARPAPPSWLRAAAPSDPVLALPHHQLCQLWGDMIGGLLNCCGKRKSFLQSMSKQLPDFLLVALTEHPAALEALCLMLEWEVVSGEQIQLEIIATLQGTELGQKYYKDLCERQQNLQKLQAEGGPRRLALPVRATDADVAALLEAGALGNLECLSLAFTAVTSACAQHLIKVRITHGRGRGGAAGGGRARQPRVPLARLHRRHQRLRTSPHQGTHHTRTRTWRRCWRRARSATSSASRSPSPPSPAPAHNTSSRYASHTDADVAALLEAGALGNLECLSLAFTAVTSACAQHLIKVRITHGRGRGGAAGGGRARQPRVPLARLHCRHQRLRTTPHQGTHHTRTRTWRRCWRRARSATSSASRSPSPPSPAPAHNTSSRYASHTDADVAALLEAGALGNLGCLSLAFTAVTSACAQYLIKVRITHGRGRGGAAGGGRARQPRVPLARLHRRHQRLRTTPHQGTHHTRTRTWRRCWRRARSATSSASRSPSLPSPAPAHNTSSRYASHTDADVAALLEAGALGNLDCLSLAFTALPSLRYLNLWATKFGDSGVQLIAEHLPRLQVLNLCETPISDKGIEALSGLSSLRRLNLNSTKLSAEAFEILRQRLPHLQEYDIRYTEAW</sequence>
<protein>
    <submittedName>
        <fullName evidence="3">(apollo) hypothetical protein</fullName>
    </submittedName>
</protein>
<evidence type="ECO:0000313" key="4">
    <source>
        <dbReference type="Proteomes" id="UP000691718"/>
    </source>
</evidence>
<dbReference type="EMBL" id="CAJQZP010000693">
    <property type="protein sequence ID" value="CAG4978644.1"/>
    <property type="molecule type" value="Genomic_DNA"/>
</dbReference>
<feature type="region of interest" description="Disordered" evidence="1">
    <location>
        <begin position="916"/>
        <end position="935"/>
    </location>
</feature>
<dbReference type="SMART" id="SM00368">
    <property type="entry name" value="LRR_RI"/>
    <property type="match status" value="2"/>
</dbReference>
<evidence type="ECO:0000259" key="2">
    <source>
        <dbReference type="Pfam" id="PF23066"/>
    </source>
</evidence>
<evidence type="ECO:0000256" key="1">
    <source>
        <dbReference type="SAM" id="MobiDB-lite"/>
    </source>
</evidence>
<feature type="compositionally biased region" description="Basic residues" evidence="1">
    <location>
        <begin position="813"/>
        <end position="845"/>
    </location>
</feature>
<dbReference type="AlphaFoldDB" id="A0A8S3WS19"/>
<proteinExistence type="predicted"/>
<feature type="region of interest" description="Disordered" evidence="1">
    <location>
        <begin position="792"/>
        <end position="870"/>
    </location>
</feature>
<dbReference type="PANTHER" id="PTHR25480:SF0">
    <property type="entry name" value="C-MAF-INDUCING PROTEIN"/>
    <property type="match status" value="1"/>
</dbReference>
<feature type="region of interest" description="Disordered" evidence="1">
    <location>
        <begin position="1"/>
        <end position="43"/>
    </location>
</feature>
<feature type="region of interest" description="Disordered" evidence="1">
    <location>
        <begin position="63"/>
        <end position="85"/>
    </location>
</feature>
<feature type="region of interest" description="Disordered" evidence="1">
    <location>
        <begin position="941"/>
        <end position="994"/>
    </location>
</feature>
<dbReference type="InterPro" id="IPR052813">
    <property type="entry name" value="CMIP"/>
</dbReference>
<accession>A0A8S3WS19</accession>
<dbReference type="InterPro" id="IPR056429">
    <property type="entry name" value="PH_CMIP"/>
</dbReference>
<organism evidence="3 4">
    <name type="scientific">Parnassius apollo</name>
    <name type="common">Apollo butterfly</name>
    <name type="synonym">Papilio apollo</name>
    <dbReference type="NCBI Taxonomy" id="110799"/>
    <lineage>
        <taxon>Eukaryota</taxon>
        <taxon>Metazoa</taxon>
        <taxon>Ecdysozoa</taxon>
        <taxon>Arthropoda</taxon>
        <taxon>Hexapoda</taxon>
        <taxon>Insecta</taxon>
        <taxon>Pterygota</taxon>
        <taxon>Neoptera</taxon>
        <taxon>Endopterygota</taxon>
        <taxon>Lepidoptera</taxon>
        <taxon>Glossata</taxon>
        <taxon>Ditrysia</taxon>
        <taxon>Papilionoidea</taxon>
        <taxon>Papilionidae</taxon>
        <taxon>Parnassiinae</taxon>
        <taxon>Parnassini</taxon>
        <taxon>Parnassius</taxon>
        <taxon>Parnassius</taxon>
    </lineage>
</organism>
<feature type="compositionally biased region" description="Basic and acidic residues" evidence="1">
    <location>
        <begin position="18"/>
        <end position="32"/>
    </location>
</feature>
<name>A0A8S3WS19_PARAO</name>
<feature type="domain" description="C-Maf-inducing protein PH" evidence="2">
    <location>
        <begin position="243"/>
        <end position="362"/>
    </location>
</feature>